<keyword evidence="1" id="KW-0472">Membrane</keyword>
<dbReference type="EMBL" id="CAXDID020000406">
    <property type="protein sequence ID" value="CAL6088263.1"/>
    <property type="molecule type" value="Genomic_DNA"/>
</dbReference>
<evidence type="ECO:0000313" key="4">
    <source>
        <dbReference type="Proteomes" id="UP001642409"/>
    </source>
</evidence>
<accession>A0AA86UCF7</accession>
<sequence length="186" mass="20799">MLSLVLLKATTTCSTKMTVIMAEMTVNLKDSCPIDMNCLNMPLETYIKDYMPQEYQEGIDEFTQMVSIKNINICNIWPTDGCITPETCTYYKQCSQTCNSKCLYNSGTFTRTIAIQMDGSVPTTKTLNGMLYCDYSTSKLSTGAYVGIGIGVFVAVSIVVSVVVFFFIRKNGKSNKVQQQMKNPYF</sequence>
<keyword evidence="4" id="KW-1185">Reference proteome</keyword>
<feature type="transmembrane region" description="Helical" evidence="1">
    <location>
        <begin position="144"/>
        <end position="168"/>
    </location>
</feature>
<protein>
    <submittedName>
        <fullName evidence="3">Hypothetical_protein</fullName>
    </submittedName>
</protein>
<dbReference type="EMBL" id="CATOUU010000639">
    <property type="protein sequence ID" value="CAI9936688.1"/>
    <property type="molecule type" value="Genomic_DNA"/>
</dbReference>
<gene>
    <name evidence="2" type="ORF">HINF_LOCUS24333</name>
    <name evidence="3" type="ORF">HINF_LOCUS64043</name>
</gene>
<reference evidence="2" key="1">
    <citation type="submission" date="2023-06" db="EMBL/GenBank/DDBJ databases">
        <authorList>
            <person name="Kurt Z."/>
        </authorList>
    </citation>
    <scope>NUCLEOTIDE SEQUENCE</scope>
</reference>
<evidence type="ECO:0000313" key="3">
    <source>
        <dbReference type="EMBL" id="CAL6088263.1"/>
    </source>
</evidence>
<dbReference type="AlphaFoldDB" id="A0AA86UCF7"/>
<evidence type="ECO:0000256" key="1">
    <source>
        <dbReference type="SAM" id="Phobius"/>
    </source>
</evidence>
<comment type="caution">
    <text evidence="2">The sequence shown here is derived from an EMBL/GenBank/DDBJ whole genome shotgun (WGS) entry which is preliminary data.</text>
</comment>
<organism evidence="2">
    <name type="scientific">Hexamita inflata</name>
    <dbReference type="NCBI Taxonomy" id="28002"/>
    <lineage>
        <taxon>Eukaryota</taxon>
        <taxon>Metamonada</taxon>
        <taxon>Diplomonadida</taxon>
        <taxon>Hexamitidae</taxon>
        <taxon>Hexamitinae</taxon>
        <taxon>Hexamita</taxon>
    </lineage>
</organism>
<proteinExistence type="predicted"/>
<dbReference type="Proteomes" id="UP001642409">
    <property type="component" value="Unassembled WGS sequence"/>
</dbReference>
<reference evidence="3 4" key="2">
    <citation type="submission" date="2024-07" db="EMBL/GenBank/DDBJ databases">
        <authorList>
            <person name="Akdeniz Z."/>
        </authorList>
    </citation>
    <scope>NUCLEOTIDE SEQUENCE [LARGE SCALE GENOMIC DNA]</scope>
</reference>
<name>A0AA86UCF7_9EUKA</name>
<keyword evidence="1" id="KW-0812">Transmembrane</keyword>
<evidence type="ECO:0000313" key="2">
    <source>
        <dbReference type="EMBL" id="CAI9936688.1"/>
    </source>
</evidence>
<keyword evidence="1" id="KW-1133">Transmembrane helix</keyword>